<evidence type="ECO:0000256" key="3">
    <source>
        <dbReference type="ARBA" id="ARBA00023125"/>
    </source>
</evidence>
<dbReference type="PANTHER" id="PTHR35807">
    <property type="entry name" value="TRANSCRIPTIONAL REGULATOR REDD-RELATED"/>
    <property type="match status" value="1"/>
</dbReference>
<organism evidence="7 8">
    <name type="scientific">Nocardia terpenica</name>
    <dbReference type="NCBI Taxonomy" id="455432"/>
    <lineage>
        <taxon>Bacteria</taxon>
        <taxon>Bacillati</taxon>
        <taxon>Actinomycetota</taxon>
        <taxon>Actinomycetes</taxon>
        <taxon>Mycobacteriales</taxon>
        <taxon>Nocardiaceae</taxon>
        <taxon>Nocardia</taxon>
    </lineage>
</organism>
<evidence type="ECO:0000256" key="1">
    <source>
        <dbReference type="ARBA" id="ARBA00005820"/>
    </source>
</evidence>
<dbReference type="SUPFAM" id="SSF48452">
    <property type="entry name" value="TPR-like"/>
    <property type="match status" value="1"/>
</dbReference>
<dbReference type="Proteomes" id="UP000221961">
    <property type="component" value="Chromosome"/>
</dbReference>
<evidence type="ECO:0000256" key="5">
    <source>
        <dbReference type="PROSITE-ProRule" id="PRU01091"/>
    </source>
</evidence>
<dbReference type="GO" id="GO:0000160">
    <property type="term" value="P:phosphorelay signal transduction system"/>
    <property type="evidence" value="ECO:0007669"/>
    <property type="project" value="InterPro"/>
</dbReference>
<dbReference type="Gene3D" id="1.25.40.10">
    <property type="entry name" value="Tetratricopeptide repeat domain"/>
    <property type="match status" value="1"/>
</dbReference>
<protein>
    <recommendedName>
        <fullName evidence="6">OmpR/PhoB-type domain-containing protein</fullName>
    </recommendedName>
</protein>
<proteinExistence type="inferred from homology"/>
<dbReference type="InterPro" id="IPR051677">
    <property type="entry name" value="AfsR-DnrI-RedD_regulator"/>
</dbReference>
<dbReference type="Pfam" id="PF00486">
    <property type="entry name" value="Trans_reg_C"/>
    <property type="match status" value="1"/>
</dbReference>
<dbReference type="SMART" id="SM01043">
    <property type="entry name" value="BTAD"/>
    <property type="match status" value="1"/>
</dbReference>
<sequence>MRSTLDIRVLGPLSVSTEGVLLTPSAPKERHLLGLLLTQHGQVVSLNSIIDELWCKRPPKSAVTAIQTYVLNIRRQLEAALDISGSRVRNEILQTRSKGYLFDTTQCRFDVADFDRLNAEGTAALDIGDHAAGVRLLAEAERLWRGIPLLDVDQGSVLRAEVARLEQRRSNARSKRVEAQLRIGQFRDVLAELSGLVVEYPFDEHLHGYYMIALQRVGRRQDALRVFHELRKAMTEELGIEPSNELRLLQRRVLDADDVPSAELATDYPLLHQMYATQRY</sequence>
<keyword evidence="2" id="KW-0805">Transcription regulation</keyword>
<dbReference type="PANTHER" id="PTHR35807:SF1">
    <property type="entry name" value="TRANSCRIPTIONAL REGULATOR REDD"/>
    <property type="match status" value="1"/>
</dbReference>
<dbReference type="InterPro" id="IPR001867">
    <property type="entry name" value="OmpR/PhoB-type_DNA-bd"/>
</dbReference>
<dbReference type="RefSeq" id="WP_098693501.1">
    <property type="nucleotide sequence ID" value="NZ_CP023778.1"/>
</dbReference>
<dbReference type="EMBL" id="CP023778">
    <property type="protein sequence ID" value="ATL66300.1"/>
    <property type="molecule type" value="Genomic_DNA"/>
</dbReference>
<feature type="domain" description="OmpR/PhoB-type" evidence="6">
    <location>
        <begin position="1"/>
        <end position="104"/>
    </location>
</feature>
<evidence type="ECO:0000256" key="2">
    <source>
        <dbReference type="ARBA" id="ARBA00023015"/>
    </source>
</evidence>
<dbReference type="InterPro" id="IPR016032">
    <property type="entry name" value="Sig_transdc_resp-reg_C-effctor"/>
</dbReference>
<dbReference type="PROSITE" id="PS51755">
    <property type="entry name" value="OMPR_PHOB"/>
    <property type="match status" value="1"/>
</dbReference>
<dbReference type="InterPro" id="IPR011990">
    <property type="entry name" value="TPR-like_helical_dom_sf"/>
</dbReference>
<evidence type="ECO:0000313" key="7">
    <source>
        <dbReference type="EMBL" id="ATL66300.1"/>
    </source>
</evidence>
<dbReference type="SMART" id="SM00862">
    <property type="entry name" value="Trans_reg_C"/>
    <property type="match status" value="1"/>
</dbReference>
<dbReference type="SUPFAM" id="SSF46894">
    <property type="entry name" value="C-terminal effector domain of the bipartite response regulators"/>
    <property type="match status" value="1"/>
</dbReference>
<dbReference type="KEGG" id="ntp:CRH09_08880"/>
<keyword evidence="4" id="KW-0804">Transcription</keyword>
<evidence type="ECO:0000259" key="6">
    <source>
        <dbReference type="PROSITE" id="PS51755"/>
    </source>
</evidence>
<dbReference type="InterPro" id="IPR036388">
    <property type="entry name" value="WH-like_DNA-bd_sf"/>
</dbReference>
<name>A0A291RG72_9NOCA</name>
<evidence type="ECO:0000256" key="4">
    <source>
        <dbReference type="ARBA" id="ARBA00023163"/>
    </source>
</evidence>
<dbReference type="GeneID" id="88357520"/>
<keyword evidence="3 5" id="KW-0238">DNA-binding</keyword>
<dbReference type="InterPro" id="IPR005158">
    <property type="entry name" value="BTAD"/>
</dbReference>
<dbReference type="CDD" id="cd15831">
    <property type="entry name" value="BTAD"/>
    <property type="match status" value="1"/>
</dbReference>
<gene>
    <name evidence="7" type="ORF">CRH09_08880</name>
</gene>
<comment type="similarity">
    <text evidence="1">Belongs to the AfsR/DnrI/RedD regulatory family.</text>
</comment>
<dbReference type="AlphaFoldDB" id="A0A291RG72"/>
<reference evidence="7 8" key="1">
    <citation type="submission" date="2017-10" db="EMBL/GenBank/DDBJ databases">
        <title>Comparative genomics between pathogenic Norcardia.</title>
        <authorList>
            <person name="Zeng L."/>
        </authorList>
    </citation>
    <scope>NUCLEOTIDE SEQUENCE [LARGE SCALE GENOMIC DNA]</scope>
    <source>
        <strain evidence="7 8">NC_YFY_NT001</strain>
    </source>
</reference>
<evidence type="ECO:0000313" key="8">
    <source>
        <dbReference type="Proteomes" id="UP000221961"/>
    </source>
</evidence>
<accession>A0A291RG72</accession>
<dbReference type="Gene3D" id="1.10.10.10">
    <property type="entry name" value="Winged helix-like DNA-binding domain superfamily/Winged helix DNA-binding domain"/>
    <property type="match status" value="1"/>
</dbReference>
<feature type="DNA-binding region" description="OmpR/PhoB-type" evidence="5">
    <location>
        <begin position="1"/>
        <end position="104"/>
    </location>
</feature>
<dbReference type="GO" id="GO:0003677">
    <property type="term" value="F:DNA binding"/>
    <property type="evidence" value="ECO:0007669"/>
    <property type="project" value="UniProtKB-UniRule"/>
</dbReference>
<dbReference type="GO" id="GO:0006355">
    <property type="term" value="P:regulation of DNA-templated transcription"/>
    <property type="evidence" value="ECO:0007669"/>
    <property type="project" value="InterPro"/>
</dbReference>
<dbReference type="Pfam" id="PF03704">
    <property type="entry name" value="BTAD"/>
    <property type="match status" value="1"/>
</dbReference>